<dbReference type="Pfam" id="PF26133">
    <property type="entry name" value="DUF8039"/>
    <property type="match status" value="1"/>
</dbReference>
<dbReference type="Proteomes" id="UP001172457">
    <property type="component" value="Chromosome 7"/>
</dbReference>
<evidence type="ECO:0000256" key="1">
    <source>
        <dbReference type="SAM" id="MobiDB-lite"/>
    </source>
</evidence>
<dbReference type="PANTHER" id="PTHR33018:SF37">
    <property type="entry name" value="TRANSPOSASE TNP1_EN_SPM-LIKE DOMAIN-CONTAINING PROTEIN"/>
    <property type="match status" value="1"/>
</dbReference>
<gene>
    <name evidence="3" type="ORF">OSB04_029117</name>
</gene>
<dbReference type="PANTHER" id="PTHR33018">
    <property type="entry name" value="OS10G0338966 PROTEIN-RELATED"/>
    <property type="match status" value="1"/>
</dbReference>
<evidence type="ECO:0000313" key="3">
    <source>
        <dbReference type="EMBL" id="KAJ9542611.1"/>
    </source>
</evidence>
<dbReference type="AlphaFoldDB" id="A0AA38SVF2"/>
<proteinExistence type="predicted"/>
<feature type="domain" description="DUF8039" evidence="2">
    <location>
        <begin position="186"/>
        <end position="274"/>
    </location>
</feature>
<accession>A0AA38SVF2</accession>
<evidence type="ECO:0000259" key="2">
    <source>
        <dbReference type="Pfam" id="PF26133"/>
    </source>
</evidence>
<evidence type="ECO:0000313" key="4">
    <source>
        <dbReference type="Proteomes" id="UP001172457"/>
    </source>
</evidence>
<keyword evidence="4" id="KW-1185">Reference proteome</keyword>
<reference evidence="3" key="1">
    <citation type="submission" date="2023-03" db="EMBL/GenBank/DDBJ databases">
        <title>Chromosome-scale reference genome and RAD-based genetic map of yellow starthistle (Centaurea solstitialis) reveal putative structural variation and QTLs associated with invader traits.</title>
        <authorList>
            <person name="Reatini B."/>
            <person name="Cang F.A."/>
            <person name="Jiang Q."/>
            <person name="Mckibben M.T.W."/>
            <person name="Barker M.S."/>
            <person name="Rieseberg L.H."/>
            <person name="Dlugosch K.M."/>
        </authorList>
    </citation>
    <scope>NUCLEOTIDE SEQUENCE</scope>
    <source>
        <strain evidence="3">CAN-66</strain>
        <tissue evidence="3">Leaf</tissue>
    </source>
</reference>
<name>A0AA38SVF2_9ASTR</name>
<comment type="caution">
    <text evidence="3">The sequence shown here is derived from an EMBL/GenBank/DDBJ whole genome shotgun (WGS) entry which is preliminary data.</text>
</comment>
<feature type="region of interest" description="Disordered" evidence="1">
    <location>
        <begin position="314"/>
        <end position="333"/>
    </location>
</feature>
<protein>
    <recommendedName>
        <fullName evidence="2">DUF8039 domain-containing protein</fullName>
    </recommendedName>
</protein>
<dbReference type="EMBL" id="JARYMX010000007">
    <property type="protein sequence ID" value="KAJ9542611.1"/>
    <property type="molecule type" value="Genomic_DNA"/>
</dbReference>
<dbReference type="InterPro" id="IPR058352">
    <property type="entry name" value="DUF8039"/>
</dbReference>
<organism evidence="3 4">
    <name type="scientific">Centaurea solstitialis</name>
    <name type="common">yellow star-thistle</name>
    <dbReference type="NCBI Taxonomy" id="347529"/>
    <lineage>
        <taxon>Eukaryota</taxon>
        <taxon>Viridiplantae</taxon>
        <taxon>Streptophyta</taxon>
        <taxon>Embryophyta</taxon>
        <taxon>Tracheophyta</taxon>
        <taxon>Spermatophyta</taxon>
        <taxon>Magnoliopsida</taxon>
        <taxon>eudicotyledons</taxon>
        <taxon>Gunneridae</taxon>
        <taxon>Pentapetalae</taxon>
        <taxon>asterids</taxon>
        <taxon>campanulids</taxon>
        <taxon>Asterales</taxon>
        <taxon>Asteraceae</taxon>
        <taxon>Carduoideae</taxon>
        <taxon>Cardueae</taxon>
        <taxon>Centaureinae</taxon>
        <taxon>Centaurea</taxon>
    </lineage>
</organism>
<sequence length="499" mass="56622">MNDNPHHLGSHRYLGKQDSWAKSKELGLLPNIHNMYSKRTHEFILARTVKSGPNEYILPDKMKPIIEDLLFIDLLSLVTYIEKDKRFSQGDWDPGVAIDPLEVVLGPEHPGRTRGVGHNVGLRVGLGLENKRRELAKKENWEECTYNLEQLVKEVLADRDSRNNASPARSSGVNKSNADSVAYDPQIQSMQDVTSCDLVFRCGGSKIVVAKGLAFPLSVDFIHGCHLEEGFMKVQVDRVMDGCEEYDLSVPILDYDVQKLGQAIGNFIQWEIHSMATINKSVTYAPPMSEPIPIQIQKEDATYSKKVVTTTTKVPSTTTPIHHQAQKDDEAQSKRVGTAFEPHRQKQIAKKTKMLSKSIPKSMQDRPTTMKELFQRLHSRQEWVKVGVMAEIEEGYYVQMRSAKKMRSREVISTTHPVNKGGFDRVPSCNNLYPPMNRVNPPAITEYNRILGLVKSTCPLNYMEVTKGHMDDHKAFHDYSSRGDDLQYRGNIHFEPHDK</sequence>